<dbReference type="PANTHER" id="PTHR19303">
    <property type="entry name" value="TRANSPOSON"/>
    <property type="match status" value="1"/>
</dbReference>
<gene>
    <name evidence="4" type="ORF">M513_00894</name>
</gene>
<evidence type="ECO:0000313" key="5">
    <source>
        <dbReference type="Proteomes" id="UP000030764"/>
    </source>
</evidence>
<feature type="domain" description="HTH CENPB-type" evidence="3">
    <location>
        <begin position="1"/>
        <end position="68"/>
    </location>
</feature>
<dbReference type="Pfam" id="PF03221">
    <property type="entry name" value="HTH_Tnp_Tc5"/>
    <property type="match status" value="1"/>
</dbReference>
<keyword evidence="5" id="KW-1185">Reference proteome</keyword>
<dbReference type="Pfam" id="PF03184">
    <property type="entry name" value="DDE_1"/>
    <property type="match status" value="1"/>
</dbReference>
<dbReference type="EMBL" id="KL363185">
    <property type="protein sequence ID" value="KFD58131.1"/>
    <property type="molecule type" value="Genomic_DNA"/>
</dbReference>
<dbReference type="PROSITE" id="PS51253">
    <property type="entry name" value="HTH_CENPB"/>
    <property type="match status" value="1"/>
</dbReference>
<dbReference type="GO" id="GO:0003677">
    <property type="term" value="F:DNA binding"/>
    <property type="evidence" value="ECO:0007669"/>
    <property type="project" value="UniProtKB-KW"/>
</dbReference>
<dbReference type="AlphaFoldDB" id="A0A085MLN5"/>
<evidence type="ECO:0000256" key="2">
    <source>
        <dbReference type="ARBA" id="ARBA00023125"/>
    </source>
</evidence>
<proteinExistence type="predicted"/>
<organism evidence="4 5">
    <name type="scientific">Trichuris suis</name>
    <name type="common">pig whipworm</name>
    <dbReference type="NCBI Taxonomy" id="68888"/>
    <lineage>
        <taxon>Eukaryota</taxon>
        <taxon>Metazoa</taxon>
        <taxon>Ecdysozoa</taxon>
        <taxon>Nematoda</taxon>
        <taxon>Enoplea</taxon>
        <taxon>Dorylaimia</taxon>
        <taxon>Trichinellida</taxon>
        <taxon>Trichuridae</taxon>
        <taxon>Trichuris</taxon>
    </lineage>
</organism>
<sequence>MQRLLDIWIVDLHQQNCPRSLMAIQTKALTLFEVLKNKEASSAESEFFTASRGWFERFKKRSKLHNVQMTGEAASADKEAAAVYPPSLKKLIDERGYSSQQIFNVLTLRLFWKRMPKRTYIAQEEKSAAGFEPVKDHITLLLGGNASGDLKLKPVAVYHSETPTAMKGYSKPHLPVIWSSNKRGWIT</sequence>
<comment type="subcellular location">
    <subcellularLocation>
        <location evidence="1">Nucleus</location>
    </subcellularLocation>
</comment>
<dbReference type="PANTHER" id="PTHR19303:SF26">
    <property type="entry name" value="TIGGER TRANSPOSABLE ELEMENT-DERIVED PROTEIN 1"/>
    <property type="match status" value="1"/>
</dbReference>
<keyword evidence="2" id="KW-0238">DNA-binding</keyword>
<protein>
    <recommendedName>
        <fullName evidence="3">HTH CENPB-type domain-containing protein</fullName>
    </recommendedName>
</protein>
<name>A0A085MLN5_9BILA</name>
<evidence type="ECO:0000256" key="1">
    <source>
        <dbReference type="ARBA" id="ARBA00004123"/>
    </source>
</evidence>
<accession>A0A085MLN5</accession>
<dbReference type="SUPFAM" id="SSF46689">
    <property type="entry name" value="Homeodomain-like"/>
    <property type="match status" value="1"/>
</dbReference>
<dbReference type="InterPro" id="IPR009057">
    <property type="entry name" value="Homeodomain-like_sf"/>
</dbReference>
<evidence type="ECO:0000313" key="4">
    <source>
        <dbReference type="EMBL" id="KFD58131.1"/>
    </source>
</evidence>
<dbReference type="Proteomes" id="UP000030764">
    <property type="component" value="Unassembled WGS sequence"/>
</dbReference>
<dbReference type="Gene3D" id="1.10.10.60">
    <property type="entry name" value="Homeodomain-like"/>
    <property type="match status" value="1"/>
</dbReference>
<evidence type="ECO:0000259" key="3">
    <source>
        <dbReference type="PROSITE" id="PS51253"/>
    </source>
</evidence>
<dbReference type="GO" id="GO:0005634">
    <property type="term" value="C:nucleus"/>
    <property type="evidence" value="ECO:0007669"/>
    <property type="project" value="UniProtKB-SubCell"/>
</dbReference>
<dbReference type="InterPro" id="IPR006600">
    <property type="entry name" value="HTH_CenpB_DNA-bd_dom"/>
</dbReference>
<dbReference type="InterPro" id="IPR050863">
    <property type="entry name" value="CenT-Element_Derived"/>
</dbReference>
<dbReference type="InterPro" id="IPR004875">
    <property type="entry name" value="DDE_SF_endonuclease_dom"/>
</dbReference>
<reference evidence="4 5" key="1">
    <citation type="journal article" date="2014" name="Nat. Genet.">
        <title>Genome and transcriptome of the porcine whipworm Trichuris suis.</title>
        <authorList>
            <person name="Jex A.R."/>
            <person name="Nejsum P."/>
            <person name="Schwarz E.M."/>
            <person name="Hu L."/>
            <person name="Young N.D."/>
            <person name="Hall R.S."/>
            <person name="Korhonen P.K."/>
            <person name="Liao S."/>
            <person name="Thamsborg S."/>
            <person name="Xia J."/>
            <person name="Xu P."/>
            <person name="Wang S."/>
            <person name="Scheerlinck J.P."/>
            <person name="Hofmann A."/>
            <person name="Sternberg P.W."/>
            <person name="Wang J."/>
            <person name="Gasser R.B."/>
        </authorList>
    </citation>
    <scope>NUCLEOTIDE SEQUENCE [LARGE SCALE GENOMIC DNA]</scope>
    <source>
        <strain evidence="4">DCEP-RM93M</strain>
    </source>
</reference>